<evidence type="ECO:0000256" key="7">
    <source>
        <dbReference type="ARBA" id="ARBA00023136"/>
    </source>
</evidence>
<dbReference type="PANTHER" id="PTHR30330">
    <property type="entry name" value="AGSS FAMILY TRANSPORTER, SODIUM-ALANINE"/>
    <property type="match status" value="1"/>
</dbReference>
<keyword evidence="5 8" id="KW-0812">Transmembrane</keyword>
<name>A0ABW3SKT8_9BACT</name>
<keyword evidence="4 8" id="KW-1003">Cell membrane</keyword>
<dbReference type="Proteomes" id="UP001597094">
    <property type="component" value="Unassembled WGS sequence"/>
</dbReference>
<dbReference type="PANTHER" id="PTHR30330:SF3">
    <property type="entry name" value="TRANSCRIPTIONAL REGULATOR, LRP FAMILY"/>
    <property type="match status" value="1"/>
</dbReference>
<feature type="transmembrane region" description="Helical" evidence="8">
    <location>
        <begin position="310"/>
        <end position="332"/>
    </location>
</feature>
<evidence type="ECO:0000256" key="3">
    <source>
        <dbReference type="ARBA" id="ARBA00022448"/>
    </source>
</evidence>
<proteinExistence type="inferred from homology"/>
<feature type="transmembrane region" description="Helical" evidence="8">
    <location>
        <begin position="12"/>
        <end position="31"/>
    </location>
</feature>
<evidence type="ECO:0000256" key="1">
    <source>
        <dbReference type="ARBA" id="ARBA00004651"/>
    </source>
</evidence>
<dbReference type="NCBIfam" id="TIGR00835">
    <property type="entry name" value="agcS"/>
    <property type="match status" value="1"/>
</dbReference>
<feature type="transmembrane region" description="Helical" evidence="8">
    <location>
        <begin position="220"/>
        <end position="242"/>
    </location>
</feature>
<evidence type="ECO:0000256" key="2">
    <source>
        <dbReference type="ARBA" id="ARBA00009261"/>
    </source>
</evidence>
<keyword evidence="6 8" id="KW-1133">Transmembrane helix</keyword>
<feature type="transmembrane region" description="Helical" evidence="8">
    <location>
        <begin position="418"/>
        <end position="438"/>
    </location>
</feature>
<reference evidence="10" key="1">
    <citation type="journal article" date="2019" name="Int. J. Syst. Evol. Microbiol.">
        <title>The Global Catalogue of Microorganisms (GCM) 10K type strain sequencing project: providing services to taxonomists for standard genome sequencing and annotation.</title>
        <authorList>
            <consortium name="The Broad Institute Genomics Platform"/>
            <consortium name="The Broad Institute Genome Sequencing Center for Infectious Disease"/>
            <person name="Wu L."/>
            <person name="Ma J."/>
        </authorList>
    </citation>
    <scope>NUCLEOTIDE SEQUENCE [LARGE SCALE GENOMIC DNA]</scope>
    <source>
        <strain evidence="10">JCM 31319</strain>
    </source>
</reference>
<dbReference type="Gene3D" id="1.20.1740.10">
    <property type="entry name" value="Amino acid/polyamine transporter I"/>
    <property type="match status" value="1"/>
</dbReference>
<comment type="subcellular location">
    <subcellularLocation>
        <location evidence="1 8">Cell membrane</location>
        <topology evidence="1 8">Multi-pass membrane protein</topology>
    </subcellularLocation>
</comment>
<keyword evidence="10" id="KW-1185">Reference proteome</keyword>
<accession>A0ABW3SKT8</accession>
<feature type="transmembrane region" description="Helical" evidence="8">
    <location>
        <begin position="254"/>
        <end position="272"/>
    </location>
</feature>
<feature type="transmembrane region" description="Helical" evidence="8">
    <location>
        <begin position="393"/>
        <end position="412"/>
    </location>
</feature>
<keyword evidence="8" id="KW-0769">Symport</keyword>
<evidence type="ECO:0000256" key="8">
    <source>
        <dbReference type="RuleBase" id="RU363064"/>
    </source>
</evidence>
<dbReference type="EMBL" id="JBHTLD010000024">
    <property type="protein sequence ID" value="MFD1185479.1"/>
    <property type="molecule type" value="Genomic_DNA"/>
</dbReference>
<feature type="transmembrane region" description="Helical" evidence="8">
    <location>
        <begin position="352"/>
        <end position="372"/>
    </location>
</feature>
<feature type="transmembrane region" description="Helical" evidence="8">
    <location>
        <begin position="187"/>
        <end position="208"/>
    </location>
</feature>
<feature type="transmembrane region" description="Helical" evidence="8">
    <location>
        <begin position="146"/>
        <end position="167"/>
    </location>
</feature>
<dbReference type="Pfam" id="PF01235">
    <property type="entry name" value="Na_Ala_symp"/>
    <property type="match status" value="1"/>
</dbReference>
<comment type="similarity">
    <text evidence="2 8">Belongs to the alanine or glycine:cation symporter (AGCS) (TC 2.A.25) family.</text>
</comment>
<comment type="caution">
    <text evidence="9">The sequence shown here is derived from an EMBL/GenBank/DDBJ whole genome shotgun (WGS) entry which is preliminary data.</text>
</comment>
<protein>
    <submittedName>
        <fullName evidence="9">Alanine/glycine:cation symporter family protein</fullName>
    </submittedName>
</protein>
<gene>
    <name evidence="9" type="ORF">ACFQ2O_04600</name>
</gene>
<keyword evidence="7 8" id="KW-0472">Membrane</keyword>
<organism evidence="9 10">
    <name type="scientific">Pontibacter rugosus</name>
    <dbReference type="NCBI Taxonomy" id="1745966"/>
    <lineage>
        <taxon>Bacteria</taxon>
        <taxon>Pseudomonadati</taxon>
        <taxon>Bacteroidota</taxon>
        <taxon>Cytophagia</taxon>
        <taxon>Cytophagales</taxon>
        <taxon>Hymenobacteraceae</taxon>
        <taxon>Pontibacter</taxon>
    </lineage>
</organism>
<feature type="transmembrane region" description="Helical" evidence="8">
    <location>
        <begin position="69"/>
        <end position="89"/>
    </location>
</feature>
<evidence type="ECO:0000313" key="9">
    <source>
        <dbReference type="EMBL" id="MFD1185479.1"/>
    </source>
</evidence>
<keyword evidence="3 8" id="KW-0813">Transport</keyword>
<dbReference type="InterPro" id="IPR001463">
    <property type="entry name" value="Na/Ala_symport"/>
</dbReference>
<evidence type="ECO:0000256" key="6">
    <source>
        <dbReference type="ARBA" id="ARBA00022989"/>
    </source>
</evidence>
<evidence type="ECO:0000256" key="4">
    <source>
        <dbReference type="ARBA" id="ARBA00022475"/>
    </source>
</evidence>
<sequence>MESFLVAFSNAAWGLPLLFLLMGGGFFFMFYSGFLPFRHLGHAINVLRGKYDDPNDPGDINHFEALSSALAATVGMGNISGVAVAIATGGPGVLFWMWVSAFVGMATKFFTCSLAIMYRGRDTNGHVEGGPMYVVTEGLGKKWKPLAAFFAIAGLFGTLPIFQANQLTQVLREVVLVPSGIATTNPFYWNLGIGLSLVFITSLVIFGGIQRIGQVAGKMVPSMVVLYMLAVFYIMFVNYTNIPGAFAMIFEDAFSARAVLGGAVGAIIIAGARRAAFSNEAGIGTASMMHGAAKTDEPIREGLVAMLGPFIDTLIVCTLTGLAIILTGAWQTSDGNGVLMTVTAFNLAMPGIGSYVLVICVVIFAFTSLFSYSYYGTKCFSFLFGAKYKHYYNYFYVLTIVFGATASITAVISLIDGMYAMMAIPTMVSALILSPKVMKAARDYFERMKDFKEELKVKD</sequence>
<feature type="transmembrane region" description="Helical" evidence="8">
    <location>
        <begin position="95"/>
        <end position="118"/>
    </location>
</feature>
<evidence type="ECO:0000256" key="5">
    <source>
        <dbReference type="ARBA" id="ARBA00022692"/>
    </source>
</evidence>
<dbReference type="PRINTS" id="PR00175">
    <property type="entry name" value="NAALASMPORT"/>
</dbReference>
<evidence type="ECO:0000313" key="10">
    <source>
        <dbReference type="Proteomes" id="UP001597094"/>
    </source>
</evidence>
<dbReference type="RefSeq" id="WP_377523245.1">
    <property type="nucleotide sequence ID" value="NZ_JBHTLD010000024.1"/>
</dbReference>